<dbReference type="RefSeq" id="WP_349053136.1">
    <property type="nucleotide sequence ID" value="NZ_JBBNPS010000001.1"/>
</dbReference>
<feature type="binding site" evidence="14 15">
    <location>
        <position position="118"/>
    </location>
    <ligand>
        <name>a divalent metal cation</name>
        <dbReference type="ChEBI" id="CHEBI:60240"/>
    </ligand>
</feature>
<evidence type="ECO:0000256" key="11">
    <source>
        <dbReference type="ARBA" id="ARBA00022759"/>
    </source>
</evidence>
<evidence type="ECO:0000313" key="18">
    <source>
        <dbReference type="EMBL" id="MEQ3352718.1"/>
    </source>
</evidence>
<accession>A0ABV1J471</accession>
<feature type="domain" description="RNase H type-2" evidence="17">
    <location>
        <begin position="16"/>
        <end position="203"/>
    </location>
</feature>
<protein>
    <recommendedName>
        <fullName evidence="7 14">Ribonuclease HII</fullName>
        <shortName evidence="14">RNase HII</shortName>
        <ecNumber evidence="6 14">3.1.26.4</ecNumber>
    </recommendedName>
</protein>
<gene>
    <name evidence="14" type="primary">rnhB</name>
    <name evidence="18" type="ORF">AAA081_00165</name>
</gene>
<evidence type="ECO:0000256" key="9">
    <source>
        <dbReference type="ARBA" id="ARBA00022722"/>
    </source>
</evidence>
<dbReference type="PANTHER" id="PTHR10954:SF18">
    <property type="entry name" value="RIBONUCLEASE HII"/>
    <property type="match status" value="1"/>
</dbReference>
<evidence type="ECO:0000256" key="1">
    <source>
        <dbReference type="ARBA" id="ARBA00000077"/>
    </source>
</evidence>
<feature type="binding site" evidence="14 15">
    <location>
        <position position="22"/>
    </location>
    <ligand>
        <name>a divalent metal cation</name>
        <dbReference type="ChEBI" id="CHEBI:60240"/>
    </ligand>
</feature>
<evidence type="ECO:0000256" key="8">
    <source>
        <dbReference type="ARBA" id="ARBA00022490"/>
    </source>
</evidence>
<evidence type="ECO:0000256" key="5">
    <source>
        <dbReference type="ARBA" id="ARBA00007383"/>
    </source>
</evidence>
<dbReference type="GO" id="GO:0004523">
    <property type="term" value="F:RNA-DNA hybrid ribonuclease activity"/>
    <property type="evidence" value="ECO:0007669"/>
    <property type="project" value="UniProtKB-EC"/>
</dbReference>
<evidence type="ECO:0000256" key="3">
    <source>
        <dbReference type="ARBA" id="ARBA00004065"/>
    </source>
</evidence>
<dbReference type="EC" id="3.1.26.4" evidence="6 14"/>
<keyword evidence="10 14" id="KW-0479">Metal-binding</keyword>
<comment type="similarity">
    <text evidence="5 14 16">Belongs to the RNase HII family.</text>
</comment>
<feature type="binding site" evidence="14 15">
    <location>
        <position position="23"/>
    </location>
    <ligand>
        <name>a divalent metal cation</name>
        <dbReference type="ChEBI" id="CHEBI:60240"/>
    </ligand>
</feature>
<evidence type="ECO:0000256" key="12">
    <source>
        <dbReference type="ARBA" id="ARBA00022801"/>
    </source>
</evidence>
<comment type="cofactor">
    <cofactor evidence="2">
        <name>Mg(2+)</name>
        <dbReference type="ChEBI" id="CHEBI:18420"/>
    </cofactor>
</comment>
<comment type="catalytic activity">
    <reaction evidence="1 14 15 16">
        <text>Endonucleolytic cleavage to 5'-phosphomonoester.</text>
        <dbReference type="EC" id="3.1.26.4"/>
    </reaction>
</comment>
<dbReference type="CDD" id="cd07182">
    <property type="entry name" value="RNase_HII_bacteria_HII_like"/>
    <property type="match status" value="1"/>
</dbReference>
<evidence type="ECO:0000313" key="19">
    <source>
        <dbReference type="Proteomes" id="UP001481872"/>
    </source>
</evidence>
<name>A0ABV1J471_9FIRM</name>
<comment type="subcellular location">
    <subcellularLocation>
        <location evidence="4 14">Cytoplasm</location>
    </subcellularLocation>
</comment>
<dbReference type="HAMAP" id="MF_00052_B">
    <property type="entry name" value="RNase_HII_B"/>
    <property type="match status" value="1"/>
</dbReference>
<dbReference type="Proteomes" id="UP001481872">
    <property type="component" value="Unassembled WGS sequence"/>
</dbReference>
<keyword evidence="8 14" id="KW-0963">Cytoplasm</keyword>
<dbReference type="NCBIfam" id="NF000595">
    <property type="entry name" value="PRK00015.1-3"/>
    <property type="match status" value="1"/>
</dbReference>
<dbReference type="InterPro" id="IPR001352">
    <property type="entry name" value="RNase_HII/HIII"/>
</dbReference>
<dbReference type="InterPro" id="IPR024567">
    <property type="entry name" value="RNase_HII/HIII_dom"/>
</dbReference>
<evidence type="ECO:0000256" key="15">
    <source>
        <dbReference type="PROSITE-ProRule" id="PRU01319"/>
    </source>
</evidence>
<evidence type="ECO:0000256" key="7">
    <source>
        <dbReference type="ARBA" id="ARBA00019179"/>
    </source>
</evidence>
<dbReference type="SUPFAM" id="SSF53098">
    <property type="entry name" value="Ribonuclease H-like"/>
    <property type="match status" value="1"/>
</dbReference>
<evidence type="ECO:0000259" key="17">
    <source>
        <dbReference type="PROSITE" id="PS51975"/>
    </source>
</evidence>
<keyword evidence="9 14" id="KW-0540">Nuclease</keyword>
<keyword evidence="12 14" id="KW-0378">Hydrolase</keyword>
<dbReference type="Gene3D" id="3.30.420.10">
    <property type="entry name" value="Ribonuclease H-like superfamily/Ribonuclease H"/>
    <property type="match status" value="1"/>
</dbReference>
<dbReference type="EMBL" id="JBBNPS010000001">
    <property type="protein sequence ID" value="MEQ3352718.1"/>
    <property type="molecule type" value="Genomic_DNA"/>
</dbReference>
<comment type="caution">
    <text evidence="18">The sequence shown here is derived from an EMBL/GenBank/DDBJ whole genome shotgun (WGS) entry which is preliminary data.</text>
</comment>
<evidence type="ECO:0000256" key="10">
    <source>
        <dbReference type="ARBA" id="ARBA00022723"/>
    </source>
</evidence>
<dbReference type="InterPro" id="IPR012337">
    <property type="entry name" value="RNaseH-like_sf"/>
</dbReference>
<reference evidence="18 19" key="1">
    <citation type="submission" date="2024-04" db="EMBL/GenBank/DDBJ databases">
        <title>Human intestinal bacterial collection.</title>
        <authorList>
            <person name="Pauvert C."/>
            <person name="Hitch T.C.A."/>
            <person name="Clavel T."/>
        </authorList>
    </citation>
    <scope>NUCLEOTIDE SEQUENCE [LARGE SCALE GENOMIC DNA]</scope>
    <source>
        <strain evidence="18 19">CLA-SR-H026</strain>
    </source>
</reference>
<dbReference type="InterPro" id="IPR022898">
    <property type="entry name" value="RNase_HII"/>
</dbReference>
<sequence length="203" mass="22420">MTDLNYDLNHLKEGYDCIAGIDEVGRGCLFGDVVAACVIMPLDKAIDGVTDSKKLSPKKRGLLEAAIKERAVFYAYANESAQVIDAINIKQATRRAMKAVAEKAMAHFPDKNILFLVDAETMDLDCHQAAIIHGDDLSYTIACASILAKEYRDRLCIQWGEAYPGYGIEKHKGYGTKQHREAIRALGPSAGHRMSFLTKILNK</sequence>
<evidence type="ECO:0000256" key="2">
    <source>
        <dbReference type="ARBA" id="ARBA00001946"/>
    </source>
</evidence>
<comment type="cofactor">
    <cofactor evidence="14 15">
        <name>Mn(2+)</name>
        <dbReference type="ChEBI" id="CHEBI:29035"/>
    </cofactor>
    <cofactor evidence="14 15">
        <name>Mg(2+)</name>
        <dbReference type="ChEBI" id="CHEBI:18420"/>
    </cofactor>
    <text evidence="14 15">Manganese or magnesium. Binds 1 divalent metal ion per monomer in the absence of substrate. May bind a second metal ion after substrate binding.</text>
</comment>
<dbReference type="Pfam" id="PF01351">
    <property type="entry name" value="RNase_HII"/>
    <property type="match status" value="1"/>
</dbReference>
<evidence type="ECO:0000256" key="14">
    <source>
        <dbReference type="HAMAP-Rule" id="MF_00052"/>
    </source>
</evidence>
<dbReference type="InterPro" id="IPR036397">
    <property type="entry name" value="RNaseH_sf"/>
</dbReference>
<comment type="function">
    <text evidence="3 14 16">Endonuclease that specifically degrades the RNA of RNA-DNA hybrids.</text>
</comment>
<keyword evidence="19" id="KW-1185">Reference proteome</keyword>
<proteinExistence type="inferred from homology"/>
<evidence type="ECO:0000256" key="13">
    <source>
        <dbReference type="ARBA" id="ARBA00023211"/>
    </source>
</evidence>
<keyword evidence="13 14" id="KW-0464">Manganese</keyword>
<evidence type="ECO:0000256" key="6">
    <source>
        <dbReference type="ARBA" id="ARBA00012180"/>
    </source>
</evidence>
<evidence type="ECO:0000256" key="16">
    <source>
        <dbReference type="RuleBase" id="RU003515"/>
    </source>
</evidence>
<organism evidence="18 19">
    <name type="scientific">Aedoeadaptatus acetigenes</name>
    <dbReference type="NCBI Taxonomy" id="2981723"/>
    <lineage>
        <taxon>Bacteria</taxon>
        <taxon>Bacillati</taxon>
        <taxon>Bacillota</taxon>
        <taxon>Tissierellia</taxon>
        <taxon>Tissierellales</taxon>
        <taxon>Peptoniphilaceae</taxon>
        <taxon>Aedoeadaptatus</taxon>
    </lineage>
</organism>
<evidence type="ECO:0000256" key="4">
    <source>
        <dbReference type="ARBA" id="ARBA00004496"/>
    </source>
</evidence>
<dbReference type="PROSITE" id="PS51975">
    <property type="entry name" value="RNASE_H_2"/>
    <property type="match status" value="1"/>
</dbReference>
<dbReference type="PANTHER" id="PTHR10954">
    <property type="entry name" value="RIBONUCLEASE H2 SUBUNIT A"/>
    <property type="match status" value="1"/>
</dbReference>
<keyword evidence="11 14" id="KW-0255">Endonuclease</keyword>